<dbReference type="InterPro" id="IPR014408">
    <property type="entry name" value="dGMP_Pdiesterase_EAL/HD-GYP"/>
</dbReference>
<keyword evidence="4" id="KW-1185">Reference proteome</keyword>
<dbReference type="Gene3D" id="1.10.3210.10">
    <property type="entry name" value="Hypothetical protein af1432"/>
    <property type="match status" value="1"/>
</dbReference>
<gene>
    <name evidence="3" type="ORF">SAMN05421647_102131</name>
</gene>
<evidence type="ECO:0000259" key="2">
    <source>
        <dbReference type="PROSITE" id="PS51833"/>
    </source>
</evidence>
<dbReference type="SUPFAM" id="SSF109604">
    <property type="entry name" value="HD-domain/PDEase-like"/>
    <property type="match status" value="1"/>
</dbReference>
<dbReference type="PROSITE" id="PS50883">
    <property type="entry name" value="EAL"/>
    <property type="match status" value="1"/>
</dbReference>
<dbReference type="Pfam" id="PF08668">
    <property type="entry name" value="HDOD"/>
    <property type="match status" value="1"/>
</dbReference>
<dbReference type="EMBL" id="FTMN01000002">
    <property type="protein sequence ID" value="SIQ09537.1"/>
    <property type="molecule type" value="Genomic_DNA"/>
</dbReference>
<dbReference type="PROSITE" id="PS51833">
    <property type="entry name" value="HDOD"/>
    <property type="match status" value="1"/>
</dbReference>
<evidence type="ECO:0000313" key="3">
    <source>
        <dbReference type="EMBL" id="SIQ09537.1"/>
    </source>
</evidence>
<feature type="domain" description="HDOD" evidence="2">
    <location>
        <begin position="201"/>
        <end position="386"/>
    </location>
</feature>
<dbReference type="STRING" id="49186.SAMN05421647_102131"/>
<dbReference type="InterPro" id="IPR035919">
    <property type="entry name" value="EAL_sf"/>
</dbReference>
<dbReference type="InterPro" id="IPR013976">
    <property type="entry name" value="HDOD"/>
</dbReference>
<feature type="domain" description="EAL" evidence="1">
    <location>
        <begin position="1"/>
        <end position="207"/>
    </location>
</feature>
<dbReference type="RefSeq" id="WP_083702948.1">
    <property type="nucleotide sequence ID" value="NZ_FTMN01000002.1"/>
</dbReference>
<sequence>MPAQILMARQPIFNQQLKVVAYELLYRNNEGTNPLPLITGDQASSRVILHSYTSVTEAGNLRVLPAFVNFTQQMLEQDSLPNVPPKEIVVEILEDCLPTSKLVATVRKLAEAGYTIALDDFIYSDDAIPLLEIARIVKIDLRALPANQLAEQVERLKPYNVRLLAEKVETHEEYAQCRDLGFDLFQGYFFSKPQLLKGSHVGSSKLILLQLMGILNQPQVEFSEIEALIGRDPGLTYKLLRLVNSSAFGLKRQVSSIQDTLVYLGLHELKKWLTLIAMADNPGKPSELIRQLLLLARMSELTAQAEQLDSPGEAFMCGLLLHLDGLLDMSTEDALAQIQVGDHIRAAVMDGEGAVGELVHRVEAFVRGTLASDDRAMMSRLHTTYMESLQWTRESMQLMQQANS</sequence>
<name>A0A1N6PZ29_9GAMM</name>
<dbReference type="InterPro" id="IPR001633">
    <property type="entry name" value="EAL_dom"/>
</dbReference>
<accession>A0A1N6PZ29</accession>
<dbReference type="InterPro" id="IPR052340">
    <property type="entry name" value="RNase_Y/CdgJ"/>
</dbReference>
<dbReference type="Proteomes" id="UP000186895">
    <property type="component" value="Unassembled WGS sequence"/>
</dbReference>
<dbReference type="PANTHER" id="PTHR33525:SF4">
    <property type="entry name" value="CYCLIC DI-GMP PHOSPHODIESTERASE CDGJ"/>
    <property type="match status" value="1"/>
</dbReference>
<dbReference type="Pfam" id="PF00563">
    <property type="entry name" value="EAL"/>
    <property type="match status" value="1"/>
</dbReference>
<evidence type="ECO:0000313" key="4">
    <source>
        <dbReference type="Proteomes" id="UP000186895"/>
    </source>
</evidence>
<reference evidence="3 4" key="1">
    <citation type="submission" date="2017-01" db="EMBL/GenBank/DDBJ databases">
        <authorList>
            <person name="Mah S.A."/>
            <person name="Swanson W.J."/>
            <person name="Moy G.W."/>
            <person name="Vacquier V.D."/>
        </authorList>
    </citation>
    <scope>NUCLEOTIDE SEQUENCE [LARGE SCALE GENOMIC DNA]</scope>
    <source>
        <strain evidence="3 4">DSM 7027</strain>
    </source>
</reference>
<dbReference type="Gene3D" id="3.20.20.450">
    <property type="entry name" value="EAL domain"/>
    <property type="match status" value="1"/>
</dbReference>
<protein>
    <submittedName>
        <fullName evidence="3">Diguanylate phosphodiesterase</fullName>
    </submittedName>
</protein>
<organism evidence="3 4">
    <name type="scientific">Marinobacterium stanieri</name>
    <dbReference type="NCBI Taxonomy" id="49186"/>
    <lineage>
        <taxon>Bacteria</taxon>
        <taxon>Pseudomonadati</taxon>
        <taxon>Pseudomonadota</taxon>
        <taxon>Gammaproteobacteria</taxon>
        <taxon>Oceanospirillales</taxon>
        <taxon>Oceanospirillaceae</taxon>
        <taxon>Marinobacterium</taxon>
    </lineage>
</organism>
<dbReference type="SMART" id="SM00052">
    <property type="entry name" value="EAL"/>
    <property type="match status" value="1"/>
</dbReference>
<proteinExistence type="predicted"/>
<dbReference type="eggNOG" id="COG3434">
    <property type="taxonomic scope" value="Bacteria"/>
</dbReference>
<evidence type="ECO:0000259" key="1">
    <source>
        <dbReference type="PROSITE" id="PS50883"/>
    </source>
</evidence>
<dbReference type="SUPFAM" id="SSF141868">
    <property type="entry name" value="EAL domain-like"/>
    <property type="match status" value="1"/>
</dbReference>
<dbReference type="AlphaFoldDB" id="A0A1N6PZ29"/>
<dbReference type="PIRSF" id="PIRSF003180">
    <property type="entry name" value="DiGMPpdiest_YuxH"/>
    <property type="match status" value="1"/>
</dbReference>
<dbReference type="PANTHER" id="PTHR33525">
    <property type="match status" value="1"/>
</dbReference>